<dbReference type="InterPro" id="IPR016047">
    <property type="entry name" value="M23ase_b-sheet_dom"/>
</dbReference>
<keyword evidence="7" id="KW-0482">Metalloprotease</keyword>
<evidence type="ECO:0000256" key="2">
    <source>
        <dbReference type="ARBA" id="ARBA00004196"/>
    </source>
</evidence>
<feature type="domain" description="M23ase beta-sheet core" evidence="10">
    <location>
        <begin position="279"/>
        <end position="374"/>
    </location>
</feature>
<dbReference type="Gene3D" id="2.70.70.10">
    <property type="entry name" value="Glucose Permease (Domain IIA)"/>
    <property type="match status" value="1"/>
</dbReference>
<evidence type="ECO:0000256" key="8">
    <source>
        <dbReference type="SAM" id="MobiDB-lite"/>
    </source>
</evidence>
<dbReference type="CDD" id="cd12797">
    <property type="entry name" value="M23_peptidase"/>
    <property type="match status" value="1"/>
</dbReference>
<dbReference type="GO" id="GO:0004222">
    <property type="term" value="F:metalloendopeptidase activity"/>
    <property type="evidence" value="ECO:0007669"/>
    <property type="project" value="TreeGrafter"/>
</dbReference>
<feature type="region of interest" description="Disordered" evidence="8">
    <location>
        <begin position="413"/>
        <end position="436"/>
    </location>
</feature>
<dbReference type="Gene3D" id="3.10.450.350">
    <property type="match status" value="1"/>
</dbReference>
<name>A0A928DNE1_9BACT</name>
<evidence type="ECO:0000313" key="13">
    <source>
        <dbReference type="Proteomes" id="UP000725649"/>
    </source>
</evidence>
<evidence type="ECO:0000256" key="6">
    <source>
        <dbReference type="ARBA" id="ARBA00022833"/>
    </source>
</evidence>
<dbReference type="AlphaFoldDB" id="A0A928DNE1"/>
<dbReference type="Proteomes" id="UP000725649">
    <property type="component" value="Unassembled WGS sequence"/>
</dbReference>
<evidence type="ECO:0000256" key="9">
    <source>
        <dbReference type="SAM" id="Phobius"/>
    </source>
</evidence>
<dbReference type="GO" id="GO:0030313">
    <property type="term" value="C:cell envelope"/>
    <property type="evidence" value="ECO:0007669"/>
    <property type="project" value="UniProtKB-SubCell"/>
</dbReference>
<evidence type="ECO:0000256" key="5">
    <source>
        <dbReference type="ARBA" id="ARBA00022801"/>
    </source>
</evidence>
<dbReference type="InterPro" id="IPR050570">
    <property type="entry name" value="Cell_wall_metabolism_enzyme"/>
</dbReference>
<keyword evidence="9" id="KW-0472">Membrane</keyword>
<keyword evidence="9" id="KW-0812">Transmembrane</keyword>
<accession>A0A928DNE1</accession>
<evidence type="ECO:0000259" key="10">
    <source>
        <dbReference type="Pfam" id="PF01551"/>
    </source>
</evidence>
<dbReference type="GO" id="GO:0006508">
    <property type="term" value="P:proteolysis"/>
    <property type="evidence" value="ECO:0007669"/>
    <property type="project" value="UniProtKB-KW"/>
</dbReference>
<dbReference type="InterPro" id="IPR045834">
    <property type="entry name" value="Csd3_N2"/>
</dbReference>
<comment type="caution">
    <text evidence="12">The sequence shown here is derived from an EMBL/GenBank/DDBJ whole genome shotgun (WGS) entry which is preliminary data.</text>
</comment>
<evidence type="ECO:0008006" key="14">
    <source>
        <dbReference type="Google" id="ProtNLM"/>
    </source>
</evidence>
<dbReference type="EMBL" id="SUVG01000002">
    <property type="protein sequence ID" value="MBE6420967.1"/>
    <property type="molecule type" value="Genomic_DNA"/>
</dbReference>
<keyword evidence="6" id="KW-0862">Zinc</keyword>
<keyword evidence="5" id="KW-0378">Hydrolase</keyword>
<reference evidence="12" key="1">
    <citation type="submission" date="2019-04" db="EMBL/GenBank/DDBJ databases">
        <title>Evolution of Biomass-Degrading Anaerobic Consortia Revealed by Metagenomics.</title>
        <authorList>
            <person name="Peng X."/>
        </authorList>
    </citation>
    <scope>NUCLEOTIDE SEQUENCE</scope>
    <source>
        <strain evidence="12">SIG66</strain>
    </source>
</reference>
<dbReference type="Pfam" id="PF01551">
    <property type="entry name" value="Peptidase_M23"/>
    <property type="match status" value="1"/>
</dbReference>
<comment type="subcellular location">
    <subcellularLocation>
        <location evidence="2">Cell envelope</location>
    </subcellularLocation>
</comment>
<keyword evidence="3" id="KW-0645">Protease</keyword>
<gene>
    <name evidence="12" type="ORF">E7027_02325</name>
</gene>
<evidence type="ECO:0000256" key="7">
    <source>
        <dbReference type="ARBA" id="ARBA00023049"/>
    </source>
</evidence>
<dbReference type="SUPFAM" id="SSF51261">
    <property type="entry name" value="Duplicated hybrid motif"/>
    <property type="match status" value="1"/>
</dbReference>
<protein>
    <recommendedName>
        <fullName evidence="14">Peptidase M23</fullName>
    </recommendedName>
</protein>
<evidence type="ECO:0000256" key="1">
    <source>
        <dbReference type="ARBA" id="ARBA00001947"/>
    </source>
</evidence>
<comment type="cofactor">
    <cofactor evidence="1">
        <name>Zn(2+)</name>
        <dbReference type="ChEBI" id="CHEBI:29105"/>
    </cofactor>
</comment>
<dbReference type="PANTHER" id="PTHR21666">
    <property type="entry name" value="PEPTIDASE-RELATED"/>
    <property type="match status" value="1"/>
</dbReference>
<keyword evidence="9" id="KW-1133">Transmembrane helix</keyword>
<organism evidence="12 13">
    <name type="scientific">Candidatus Avelusimicrobium gallicola</name>
    <dbReference type="NCBI Taxonomy" id="2562704"/>
    <lineage>
        <taxon>Bacteria</taxon>
        <taxon>Pseudomonadati</taxon>
        <taxon>Elusimicrobiota</taxon>
        <taxon>Elusimicrobia</taxon>
        <taxon>Elusimicrobiales</taxon>
        <taxon>Elusimicrobiaceae</taxon>
        <taxon>Candidatus Avelusimicrobium</taxon>
    </lineage>
</organism>
<dbReference type="Pfam" id="PF19425">
    <property type="entry name" value="Csd3_N2"/>
    <property type="match status" value="1"/>
</dbReference>
<keyword evidence="4" id="KW-0479">Metal-binding</keyword>
<evidence type="ECO:0000313" key="12">
    <source>
        <dbReference type="EMBL" id="MBE6420967.1"/>
    </source>
</evidence>
<dbReference type="PANTHER" id="PTHR21666:SF288">
    <property type="entry name" value="CELL DIVISION PROTEIN YTFB"/>
    <property type="match status" value="1"/>
</dbReference>
<dbReference type="GO" id="GO:0046872">
    <property type="term" value="F:metal ion binding"/>
    <property type="evidence" value="ECO:0007669"/>
    <property type="project" value="UniProtKB-KW"/>
</dbReference>
<proteinExistence type="predicted"/>
<evidence type="ECO:0000256" key="3">
    <source>
        <dbReference type="ARBA" id="ARBA00022670"/>
    </source>
</evidence>
<feature type="transmembrane region" description="Helical" evidence="9">
    <location>
        <begin position="20"/>
        <end position="39"/>
    </location>
</feature>
<dbReference type="InterPro" id="IPR011055">
    <property type="entry name" value="Dup_hybrid_motif"/>
</dbReference>
<evidence type="ECO:0000256" key="4">
    <source>
        <dbReference type="ARBA" id="ARBA00022723"/>
    </source>
</evidence>
<sequence>MRKRFLVLLRKHYRRYHDILFYVLALGVIVVSTWAALSITKTKNEQERENLRARAIPTQEFKVGEKPIYVGLQEAGLSNQEVAQIVGKLSTVVDTRKLQKKDIYSVSVEDGHFVMLLLTQGFKRYFVANVGDGLVAGVSDVEIKTRIKTAAGKVKGSLFNSMLAEGLQVPLILDFTDAFSWTIDFNTDTRNGDEYTALWEEHYTLTGEITGQDLLAATYTGAETKETTRAFYFEDDFYDETGKVSKKMFLKSPISFRNYRISSRFSYNRLHPVLKIRRPHLGIDYAAPVGTPIQAVADGTVRYAGWKGGFGNYIEVKHANNYTTTYGHLKGFAKGVKAGARVKQGQTIGYVGSTGLSSGPHLDFRIKEKNKFIDFLRMKNRNSAVRDVPKQKRKEFEELKVLYLKELEAAKKSAQEAAPEEKKHEEAEKNRSNRRP</sequence>
<evidence type="ECO:0000259" key="11">
    <source>
        <dbReference type="Pfam" id="PF19425"/>
    </source>
</evidence>
<feature type="domain" description="Csd3-like second N-terminal" evidence="11">
    <location>
        <begin position="148"/>
        <end position="266"/>
    </location>
</feature>